<sequence length="166" mass="18797">MSAKIDPLKFLMPFVGTFKSSIPQVHGTITADLVTGTFTLKYMGSFKTGTSLTIQSNKSTKGIWKEDSFIGTRWTFIPTEATFKQMFLFTFIEYKPEHIRGFYSCIQPYDKGIIDMKKTKKDTFVKTEKETSMETLPDRVSANPFQIPPWILAAEQVYNSSGGFGN</sequence>
<organism evidence="1">
    <name type="scientific">viral metagenome</name>
    <dbReference type="NCBI Taxonomy" id="1070528"/>
    <lineage>
        <taxon>unclassified sequences</taxon>
        <taxon>metagenomes</taxon>
        <taxon>organismal metagenomes</taxon>
    </lineage>
</organism>
<dbReference type="EMBL" id="MN740331">
    <property type="protein sequence ID" value="QHU00917.1"/>
    <property type="molecule type" value="Genomic_DNA"/>
</dbReference>
<protein>
    <submittedName>
        <fullName evidence="1">Uncharacterized protein</fullName>
    </submittedName>
</protein>
<evidence type="ECO:0000313" key="1">
    <source>
        <dbReference type="EMBL" id="QHU00917.1"/>
    </source>
</evidence>
<proteinExistence type="predicted"/>
<name>A0A6C0J8S3_9ZZZZ</name>
<dbReference type="AlphaFoldDB" id="A0A6C0J8S3"/>
<accession>A0A6C0J8S3</accession>
<reference evidence="1" key="1">
    <citation type="journal article" date="2020" name="Nature">
        <title>Giant virus diversity and host interactions through global metagenomics.</title>
        <authorList>
            <person name="Schulz F."/>
            <person name="Roux S."/>
            <person name="Paez-Espino D."/>
            <person name="Jungbluth S."/>
            <person name="Walsh D.A."/>
            <person name="Denef V.J."/>
            <person name="McMahon K.D."/>
            <person name="Konstantinidis K.T."/>
            <person name="Eloe-Fadrosh E.A."/>
            <person name="Kyrpides N.C."/>
            <person name="Woyke T."/>
        </authorList>
    </citation>
    <scope>NUCLEOTIDE SEQUENCE</scope>
    <source>
        <strain evidence="1">GVMAG-M-3300025860-20</strain>
    </source>
</reference>